<dbReference type="OrthoDB" id="9812068at2"/>
<dbReference type="InterPro" id="IPR041489">
    <property type="entry name" value="PDZ_6"/>
</dbReference>
<evidence type="ECO:0000313" key="8">
    <source>
        <dbReference type="EMBL" id="TFZ40386.1"/>
    </source>
</evidence>
<protein>
    <submittedName>
        <fullName evidence="8">S41 family peptidase</fullName>
    </submittedName>
</protein>
<comment type="caution">
    <text evidence="8">The sequence shown here is derived from an EMBL/GenBank/DDBJ whole genome shotgun (WGS) entry which is preliminary data.</text>
</comment>
<comment type="similarity">
    <text evidence="1 5">Belongs to the peptidase S41A family.</text>
</comment>
<dbReference type="InterPro" id="IPR004447">
    <property type="entry name" value="Peptidase_S41A"/>
</dbReference>
<dbReference type="SUPFAM" id="SSF52096">
    <property type="entry name" value="ClpP/crotonase"/>
    <property type="match status" value="1"/>
</dbReference>
<evidence type="ECO:0000313" key="9">
    <source>
        <dbReference type="Proteomes" id="UP000298381"/>
    </source>
</evidence>
<evidence type="ECO:0000256" key="6">
    <source>
        <dbReference type="SAM" id="Phobius"/>
    </source>
</evidence>
<dbReference type="GO" id="GO:0006508">
    <property type="term" value="P:proteolysis"/>
    <property type="evidence" value="ECO:0007669"/>
    <property type="project" value="UniProtKB-KW"/>
</dbReference>
<evidence type="ECO:0000256" key="2">
    <source>
        <dbReference type="ARBA" id="ARBA00022670"/>
    </source>
</evidence>
<dbReference type="RefSeq" id="WP_135270904.1">
    <property type="nucleotide sequence ID" value="NZ_SRIB01000005.1"/>
</dbReference>
<evidence type="ECO:0000256" key="5">
    <source>
        <dbReference type="RuleBase" id="RU004404"/>
    </source>
</evidence>
<evidence type="ECO:0000256" key="3">
    <source>
        <dbReference type="ARBA" id="ARBA00022801"/>
    </source>
</evidence>
<dbReference type="InterPro" id="IPR029045">
    <property type="entry name" value="ClpP/crotonase-like_dom_sf"/>
</dbReference>
<organism evidence="8 9">
    <name type="scientific">Soehngenia longivitae</name>
    <dbReference type="NCBI Taxonomy" id="2562294"/>
    <lineage>
        <taxon>Bacteria</taxon>
        <taxon>Bacillati</taxon>
        <taxon>Bacillota</taxon>
        <taxon>Tissierellia</taxon>
        <taxon>Tissierellales</taxon>
        <taxon>Tissierellaceae</taxon>
        <taxon>Soehngenia</taxon>
    </lineage>
</organism>
<dbReference type="CDD" id="cd07560">
    <property type="entry name" value="Peptidase_S41_CPP"/>
    <property type="match status" value="1"/>
</dbReference>
<keyword evidence="6" id="KW-1133">Transmembrane helix</keyword>
<dbReference type="GO" id="GO:0030288">
    <property type="term" value="C:outer membrane-bounded periplasmic space"/>
    <property type="evidence" value="ECO:0007669"/>
    <property type="project" value="TreeGrafter"/>
</dbReference>
<dbReference type="SUPFAM" id="SSF50156">
    <property type="entry name" value="PDZ domain-like"/>
    <property type="match status" value="1"/>
</dbReference>
<dbReference type="Gene3D" id="3.90.226.10">
    <property type="entry name" value="2-enoyl-CoA Hydratase, Chain A, domain 1"/>
    <property type="match status" value="1"/>
</dbReference>
<reference evidence="8 9" key="1">
    <citation type="submission" date="2019-03" db="EMBL/GenBank/DDBJ databases">
        <title>Draft genome sequence data and analysis of a Fermenting Bacterium, Soehngenia longevitae strain 1933PT, isolated from petroleum reservoir in Azerbaijan.</title>
        <authorList>
            <person name="Grouzdev D.S."/>
            <person name="Bidzhieva S.K."/>
            <person name="Sokolova D.S."/>
            <person name="Tourova T.P."/>
            <person name="Poltaraus A.B."/>
            <person name="Nazina T.N."/>
        </authorList>
    </citation>
    <scope>NUCLEOTIDE SEQUENCE [LARGE SCALE GENOMIC DNA]</scope>
    <source>
        <strain evidence="8 9">1933P</strain>
    </source>
</reference>
<keyword evidence="2 5" id="KW-0645">Protease</keyword>
<dbReference type="InterPro" id="IPR055210">
    <property type="entry name" value="CtpA/B_N"/>
</dbReference>
<feature type="transmembrane region" description="Helical" evidence="6">
    <location>
        <begin position="7"/>
        <end position="28"/>
    </location>
</feature>
<keyword evidence="6" id="KW-0812">Transmembrane</keyword>
<dbReference type="GO" id="GO:0004175">
    <property type="term" value="F:endopeptidase activity"/>
    <property type="evidence" value="ECO:0007669"/>
    <property type="project" value="TreeGrafter"/>
</dbReference>
<dbReference type="CDD" id="cd06782">
    <property type="entry name" value="cpPDZ_CPP-like"/>
    <property type="match status" value="1"/>
</dbReference>
<dbReference type="GO" id="GO:0008236">
    <property type="term" value="F:serine-type peptidase activity"/>
    <property type="evidence" value="ECO:0007669"/>
    <property type="project" value="UniProtKB-KW"/>
</dbReference>
<dbReference type="PROSITE" id="PS50106">
    <property type="entry name" value="PDZ"/>
    <property type="match status" value="1"/>
</dbReference>
<feature type="domain" description="PDZ" evidence="7">
    <location>
        <begin position="101"/>
        <end position="170"/>
    </location>
</feature>
<name>A0A4Z0D696_9FIRM</name>
<accession>A0A4Z0D696</accession>
<dbReference type="InterPro" id="IPR005151">
    <property type="entry name" value="Tail-specific_protease"/>
</dbReference>
<evidence type="ECO:0000256" key="4">
    <source>
        <dbReference type="ARBA" id="ARBA00022825"/>
    </source>
</evidence>
<gene>
    <name evidence="8" type="ORF">E4100_04770</name>
</gene>
<keyword evidence="6" id="KW-0472">Membrane</keyword>
<dbReference type="Proteomes" id="UP000298381">
    <property type="component" value="Unassembled WGS sequence"/>
</dbReference>
<dbReference type="InterPro" id="IPR001478">
    <property type="entry name" value="PDZ"/>
</dbReference>
<dbReference type="InterPro" id="IPR036034">
    <property type="entry name" value="PDZ_sf"/>
</dbReference>
<dbReference type="Pfam" id="PF17820">
    <property type="entry name" value="PDZ_6"/>
    <property type="match status" value="1"/>
</dbReference>
<dbReference type="SMART" id="SM00245">
    <property type="entry name" value="TSPc"/>
    <property type="match status" value="1"/>
</dbReference>
<dbReference type="Gene3D" id="2.30.42.10">
    <property type="match status" value="1"/>
</dbReference>
<dbReference type="SMART" id="SM00228">
    <property type="entry name" value="PDZ"/>
    <property type="match status" value="1"/>
</dbReference>
<dbReference type="EMBL" id="SRIB01000005">
    <property type="protein sequence ID" value="TFZ40386.1"/>
    <property type="molecule type" value="Genomic_DNA"/>
</dbReference>
<dbReference type="FunFam" id="2.30.42.10:FF:000063">
    <property type="entry name" value="Peptidase, S41 family"/>
    <property type="match status" value="1"/>
</dbReference>
<dbReference type="PANTHER" id="PTHR32060">
    <property type="entry name" value="TAIL-SPECIFIC PROTEASE"/>
    <property type="match status" value="1"/>
</dbReference>
<dbReference type="GO" id="GO:0007165">
    <property type="term" value="P:signal transduction"/>
    <property type="evidence" value="ECO:0007669"/>
    <property type="project" value="TreeGrafter"/>
</dbReference>
<keyword evidence="4 5" id="KW-0720">Serine protease</keyword>
<dbReference type="PANTHER" id="PTHR32060:SF30">
    <property type="entry name" value="CARBOXY-TERMINAL PROCESSING PROTEASE CTPA"/>
    <property type="match status" value="1"/>
</dbReference>
<evidence type="ECO:0000256" key="1">
    <source>
        <dbReference type="ARBA" id="ARBA00009179"/>
    </source>
</evidence>
<dbReference type="Pfam" id="PF22694">
    <property type="entry name" value="CtpB_N-like"/>
    <property type="match status" value="1"/>
</dbReference>
<keyword evidence="3 5" id="KW-0378">Hydrolase</keyword>
<sequence>MKNKKNVIIILVILVVTNVVTFSLSNYMTVNVNDKVIIPSSEYKILKEVYEGNKKVALVRETIDELYLREVDEEALLDGQLKGMVNALNDPYSVYMTKDEYESFNAETEGEYGGIGIIVTPGDDNLITVVSPIEDTPAEKAGIQTGDKIIRVDGKEFFAENMDEAVKIMRGEPNTKVTLTILRKNKSEETSTFDVELTRKIIKLVSVKSSILENQIGYIRITSFDMNTADDFKKQLNEIEGKGVKGLIIDLRNNPGGLLDVCAEIADQLLDKKVIVYTQDKYGNKEYLYSDSNMTKLPIVLLVNEGSASASEILAGAIKDYQRGTIVGTTTFGKGVVQRLKDLPDGSGLKITVSEYFTPNGTNIHGIGIKPDVEIELNEGAKDIGPDYLDQDNQLQKAIEVLESKIEE</sequence>
<dbReference type="NCBIfam" id="TIGR00225">
    <property type="entry name" value="prc"/>
    <property type="match status" value="1"/>
</dbReference>
<keyword evidence="9" id="KW-1185">Reference proteome</keyword>
<dbReference type="Gene3D" id="3.30.750.44">
    <property type="match status" value="1"/>
</dbReference>
<proteinExistence type="inferred from homology"/>
<dbReference type="AlphaFoldDB" id="A0A4Z0D696"/>
<evidence type="ECO:0000259" key="7">
    <source>
        <dbReference type="PROSITE" id="PS50106"/>
    </source>
</evidence>
<dbReference type="Pfam" id="PF03572">
    <property type="entry name" value="Peptidase_S41"/>
    <property type="match status" value="1"/>
</dbReference>